<sequence length="94" mass="10123">MILTALGGVDDERLAASIAALRTHLAEPQSGSLDMEQMRNRLAELEAEQGELRRATNNLPGISGRRISHASATGILSFFRHMPSHGQQDSNAGD</sequence>
<dbReference type="AlphaFoldDB" id="A0A6A5QIM3"/>
<dbReference type="EMBL" id="ML979137">
    <property type="protein sequence ID" value="KAF1914546.1"/>
    <property type="molecule type" value="Genomic_DNA"/>
</dbReference>
<protein>
    <submittedName>
        <fullName evidence="1">Uncharacterized protein</fullName>
    </submittedName>
</protein>
<evidence type="ECO:0000313" key="2">
    <source>
        <dbReference type="Proteomes" id="UP000800096"/>
    </source>
</evidence>
<accession>A0A6A5QIM3</accession>
<keyword evidence="2" id="KW-1185">Reference proteome</keyword>
<dbReference type="Proteomes" id="UP000800096">
    <property type="component" value="Unassembled WGS sequence"/>
</dbReference>
<organism evidence="1 2">
    <name type="scientific">Ampelomyces quisqualis</name>
    <name type="common">Powdery mildew agent</name>
    <dbReference type="NCBI Taxonomy" id="50730"/>
    <lineage>
        <taxon>Eukaryota</taxon>
        <taxon>Fungi</taxon>
        <taxon>Dikarya</taxon>
        <taxon>Ascomycota</taxon>
        <taxon>Pezizomycotina</taxon>
        <taxon>Dothideomycetes</taxon>
        <taxon>Pleosporomycetidae</taxon>
        <taxon>Pleosporales</taxon>
        <taxon>Pleosporineae</taxon>
        <taxon>Phaeosphaeriaceae</taxon>
        <taxon>Ampelomyces</taxon>
    </lineage>
</organism>
<reference evidence="1" key="1">
    <citation type="journal article" date="2020" name="Stud. Mycol.">
        <title>101 Dothideomycetes genomes: a test case for predicting lifestyles and emergence of pathogens.</title>
        <authorList>
            <person name="Haridas S."/>
            <person name="Albert R."/>
            <person name="Binder M."/>
            <person name="Bloem J."/>
            <person name="Labutti K."/>
            <person name="Salamov A."/>
            <person name="Andreopoulos B."/>
            <person name="Baker S."/>
            <person name="Barry K."/>
            <person name="Bills G."/>
            <person name="Bluhm B."/>
            <person name="Cannon C."/>
            <person name="Castanera R."/>
            <person name="Culley D."/>
            <person name="Daum C."/>
            <person name="Ezra D."/>
            <person name="Gonzalez J."/>
            <person name="Henrissat B."/>
            <person name="Kuo A."/>
            <person name="Liang C."/>
            <person name="Lipzen A."/>
            <person name="Lutzoni F."/>
            <person name="Magnuson J."/>
            <person name="Mondo S."/>
            <person name="Nolan M."/>
            <person name="Ohm R."/>
            <person name="Pangilinan J."/>
            <person name="Park H.-J."/>
            <person name="Ramirez L."/>
            <person name="Alfaro M."/>
            <person name="Sun H."/>
            <person name="Tritt A."/>
            <person name="Yoshinaga Y."/>
            <person name="Zwiers L.-H."/>
            <person name="Turgeon B."/>
            <person name="Goodwin S."/>
            <person name="Spatafora J."/>
            <person name="Crous P."/>
            <person name="Grigoriev I."/>
        </authorList>
    </citation>
    <scope>NUCLEOTIDE SEQUENCE</scope>
    <source>
        <strain evidence="1">HMLAC05119</strain>
    </source>
</reference>
<evidence type="ECO:0000313" key="1">
    <source>
        <dbReference type="EMBL" id="KAF1914546.1"/>
    </source>
</evidence>
<name>A0A6A5QIM3_AMPQU</name>
<gene>
    <name evidence="1" type="ORF">BDU57DRAFT_519596</name>
</gene>
<proteinExistence type="predicted"/>